<dbReference type="GO" id="GO:0005840">
    <property type="term" value="C:ribosome"/>
    <property type="evidence" value="ECO:0007669"/>
    <property type="project" value="UniProtKB-KW"/>
</dbReference>
<dbReference type="OrthoDB" id="8037043at2759"/>
<organism evidence="1 2">
    <name type="scientific">Leishmania tarentolae</name>
    <name type="common">Sauroleishmania tarentolae</name>
    <dbReference type="NCBI Taxonomy" id="5689"/>
    <lineage>
        <taxon>Eukaryota</taxon>
        <taxon>Discoba</taxon>
        <taxon>Euglenozoa</taxon>
        <taxon>Kinetoplastea</taxon>
        <taxon>Metakinetoplastina</taxon>
        <taxon>Trypanosomatida</taxon>
        <taxon>Trypanosomatidae</taxon>
        <taxon>Leishmaniinae</taxon>
        <taxon>Leishmania</taxon>
        <taxon>lizard Leishmania</taxon>
    </lineage>
</organism>
<name>A0A640KQR2_LEITA</name>
<evidence type="ECO:0000313" key="2">
    <source>
        <dbReference type="Proteomes" id="UP000419144"/>
    </source>
</evidence>
<keyword evidence="1" id="KW-0687">Ribonucleoprotein</keyword>
<comment type="caution">
    <text evidence="1">The sequence shown here is derived from an EMBL/GenBank/DDBJ whole genome shotgun (WGS) entry which is preliminary data.</text>
</comment>
<dbReference type="AlphaFoldDB" id="A0A640KQR2"/>
<dbReference type="Proteomes" id="UP000419144">
    <property type="component" value="Unassembled WGS sequence"/>
</dbReference>
<keyword evidence="1" id="KW-0689">Ribosomal protein</keyword>
<protein>
    <submittedName>
        <fullName evidence="1">60S ribosomal protein L2, putative</fullName>
    </submittedName>
</protein>
<sequence length="225" mass="23913">MVTTTVRVLHRVAGDTTHLGPAVALATEAVERVTGLQHGLLDAAAAADDANHGAACARHGLLLPARQLQTRAACLVVVRDDDAVVAGRARQRAAVTRLRLHVAHDAALRDLAQGQHVADRQRGLLAAEHRLAGEHALRRHHQLLHAAKLVRVAELHARQRRTAASLVLDRLHHTAHVTVALGVVENAQLGGAEALVAVHLVHRAVALTAAQHSLTHGCGCWSVVH</sequence>
<dbReference type="EMBL" id="BLBS01000049">
    <property type="protein sequence ID" value="GET91728.1"/>
    <property type="molecule type" value="Genomic_DNA"/>
</dbReference>
<proteinExistence type="predicted"/>
<evidence type="ECO:0000313" key="1">
    <source>
        <dbReference type="EMBL" id="GET91728.1"/>
    </source>
</evidence>
<keyword evidence="2" id="KW-1185">Reference proteome</keyword>
<dbReference type="VEuPathDB" id="TriTrypDB:LtaPh_3240661"/>
<accession>A0A640KQR2</accession>
<reference evidence="1" key="1">
    <citation type="submission" date="2019-11" db="EMBL/GenBank/DDBJ databases">
        <title>Leishmania tarentolae CDS.</title>
        <authorList>
            <person name="Goto Y."/>
            <person name="Yamagishi J."/>
        </authorList>
    </citation>
    <scope>NUCLEOTIDE SEQUENCE [LARGE SCALE GENOMIC DNA]</scope>
    <source>
        <strain evidence="1">Parrot Tar II</strain>
    </source>
</reference>
<gene>
    <name evidence="1" type="ORF">LtaPh_3240661</name>
</gene>